<sequence>EEVTLFEVEWMGTTSCEKLLEEELSDQVFCREALVRLVK</sequence>
<comment type="caution">
    <text evidence="1">The sequence shown here is derived from an EMBL/GenBank/DDBJ whole genome shotgun (WGS) entry which is preliminary data.</text>
</comment>
<accession>A0A392M6J7</accession>
<evidence type="ECO:0000313" key="2">
    <source>
        <dbReference type="Proteomes" id="UP000265520"/>
    </source>
</evidence>
<feature type="non-terminal residue" evidence="1">
    <location>
        <position position="1"/>
    </location>
</feature>
<organism evidence="1 2">
    <name type="scientific">Trifolium medium</name>
    <dbReference type="NCBI Taxonomy" id="97028"/>
    <lineage>
        <taxon>Eukaryota</taxon>
        <taxon>Viridiplantae</taxon>
        <taxon>Streptophyta</taxon>
        <taxon>Embryophyta</taxon>
        <taxon>Tracheophyta</taxon>
        <taxon>Spermatophyta</taxon>
        <taxon>Magnoliopsida</taxon>
        <taxon>eudicotyledons</taxon>
        <taxon>Gunneridae</taxon>
        <taxon>Pentapetalae</taxon>
        <taxon>rosids</taxon>
        <taxon>fabids</taxon>
        <taxon>Fabales</taxon>
        <taxon>Fabaceae</taxon>
        <taxon>Papilionoideae</taxon>
        <taxon>50 kb inversion clade</taxon>
        <taxon>NPAAA clade</taxon>
        <taxon>Hologalegina</taxon>
        <taxon>IRL clade</taxon>
        <taxon>Trifolieae</taxon>
        <taxon>Trifolium</taxon>
    </lineage>
</organism>
<gene>
    <name evidence="1" type="ORF">A2U01_0003516</name>
</gene>
<keyword evidence="2" id="KW-1185">Reference proteome</keyword>
<name>A0A392M6J7_9FABA</name>
<reference evidence="1 2" key="1">
    <citation type="journal article" date="2018" name="Front. Plant Sci.">
        <title>Red Clover (Trifolium pratense) and Zigzag Clover (T. medium) - A Picture of Genomic Similarities and Differences.</title>
        <authorList>
            <person name="Dluhosova J."/>
            <person name="Istvanek J."/>
            <person name="Nedelnik J."/>
            <person name="Repkova J."/>
        </authorList>
    </citation>
    <scope>NUCLEOTIDE SEQUENCE [LARGE SCALE GENOMIC DNA]</scope>
    <source>
        <strain evidence="2">cv. 10/8</strain>
        <tissue evidence="1">Leaf</tissue>
    </source>
</reference>
<dbReference type="EMBL" id="LXQA010004057">
    <property type="protein sequence ID" value="MCH82705.1"/>
    <property type="molecule type" value="Genomic_DNA"/>
</dbReference>
<protein>
    <submittedName>
        <fullName evidence="1">Uncharacterized protein</fullName>
    </submittedName>
</protein>
<dbReference type="Proteomes" id="UP000265520">
    <property type="component" value="Unassembled WGS sequence"/>
</dbReference>
<evidence type="ECO:0000313" key="1">
    <source>
        <dbReference type="EMBL" id="MCH82705.1"/>
    </source>
</evidence>
<dbReference type="AlphaFoldDB" id="A0A392M6J7"/>
<proteinExistence type="predicted"/>